<dbReference type="Gene3D" id="1.10.443.10">
    <property type="entry name" value="Intergrase catalytic core"/>
    <property type="match status" value="1"/>
</dbReference>
<dbReference type="GO" id="GO:0015074">
    <property type="term" value="P:DNA integration"/>
    <property type="evidence" value="ECO:0007669"/>
    <property type="project" value="InterPro"/>
</dbReference>
<evidence type="ECO:0000256" key="2">
    <source>
        <dbReference type="ARBA" id="ARBA00023172"/>
    </source>
</evidence>
<dbReference type="PANTHER" id="PTHR30349:SF41">
    <property type="entry name" value="INTEGRASE_RECOMBINASE PROTEIN MJ0367-RELATED"/>
    <property type="match status" value="1"/>
</dbReference>
<dbReference type="AlphaFoldDB" id="A0A382FRX1"/>
<feature type="domain" description="Tyr recombinase" evidence="3">
    <location>
        <begin position="1"/>
        <end position="61"/>
    </location>
</feature>
<evidence type="ECO:0000313" key="4">
    <source>
        <dbReference type="EMBL" id="SVB64721.1"/>
    </source>
</evidence>
<sequence length="67" mass="7349">KAVLGGRTGASPHTLRHTFGTHLLENDADIRSIQELLGHSSISSTQIYTKVNPKKMKDIYTDAHPHG</sequence>
<dbReference type="PROSITE" id="PS51898">
    <property type="entry name" value="TYR_RECOMBINASE"/>
    <property type="match status" value="1"/>
</dbReference>
<dbReference type="GO" id="GO:0006310">
    <property type="term" value="P:DNA recombination"/>
    <property type="evidence" value="ECO:0007669"/>
    <property type="project" value="UniProtKB-KW"/>
</dbReference>
<evidence type="ECO:0000259" key="3">
    <source>
        <dbReference type="PROSITE" id="PS51898"/>
    </source>
</evidence>
<dbReference type="Pfam" id="PF00589">
    <property type="entry name" value="Phage_integrase"/>
    <property type="match status" value="1"/>
</dbReference>
<proteinExistence type="predicted"/>
<gene>
    <name evidence="4" type="ORF">METZ01_LOCUS217575</name>
</gene>
<dbReference type="InterPro" id="IPR002104">
    <property type="entry name" value="Integrase_catalytic"/>
</dbReference>
<dbReference type="SUPFAM" id="SSF56349">
    <property type="entry name" value="DNA breaking-rejoining enzymes"/>
    <property type="match status" value="1"/>
</dbReference>
<name>A0A382FRX1_9ZZZZ</name>
<dbReference type="GO" id="GO:0003677">
    <property type="term" value="F:DNA binding"/>
    <property type="evidence" value="ECO:0007669"/>
    <property type="project" value="UniProtKB-KW"/>
</dbReference>
<reference evidence="4" key="1">
    <citation type="submission" date="2018-05" db="EMBL/GenBank/DDBJ databases">
        <authorList>
            <person name="Lanie J.A."/>
            <person name="Ng W.-L."/>
            <person name="Kazmierczak K.M."/>
            <person name="Andrzejewski T.M."/>
            <person name="Davidsen T.M."/>
            <person name="Wayne K.J."/>
            <person name="Tettelin H."/>
            <person name="Glass J.I."/>
            <person name="Rusch D."/>
            <person name="Podicherti R."/>
            <person name="Tsui H.-C.T."/>
            <person name="Winkler M.E."/>
        </authorList>
    </citation>
    <scope>NUCLEOTIDE SEQUENCE</scope>
</reference>
<accession>A0A382FRX1</accession>
<dbReference type="EMBL" id="UINC01051041">
    <property type="protein sequence ID" value="SVB64721.1"/>
    <property type="molecule type" value="Genomic_DNA"/>
</dbReference>
<feature type="non-terminal residue" evidence="4">
    <location>
        <position position="1"/>
    </location>
</feature>
<dbReference type="PANTHER" id="PTHR30349">
    <property type="entry name" value="PHAGE INTEGRASE-RELATED"/>
    <property type="match status" value="1"/>
</dbReference>
<protein>
    <recommendedName>
        <fullName evidence="3">Tyr recombinase domain-containing protein</fullName>
    </recommendedName>
</protein>
<evidence type="ECO:0000256" key="1">
    <source>
        <dbReference type="ARBA" id="ARBA00023125"/>
    </source>
</evidence>
<dbReference type="InterPro" id="IPR011010">
    <property type="entry name" value="DNA_brk_join_enz"/>
</dbReference>
<keyword evidence="2" id="KW-0233">DNA recombination</keyword>
<keyword evidence="1" id="KW-0238">DNA-binding</keyword>
<dbReference type="InterPro" id="IPR050090">
    <property type="entry name" value="Tyrosine_recombinase_XerCD"/>
</dbReference>
<dbReference type="InterPro" id="IPR013762">
    <property type="entry name" value="Integrase-like_cat_sf"/>
</dbReference>
<organism evidence="4">
    <name type="scientific">marine metagenome</name>
    <dbReference type="NCBI Taxonomy" id="408172"/>
    <lineage>
        <taxon>unclassified sequences</taxon>
        <taxon>metagenomes</taxon>
        <taxon>ecological metagenomes</taxon>
    </lineage>
</organism>